<organism evidence="2 3">
    <name type="scientific">Hydrogenovibrio thermophilus</name>
    <dbReference type="NCBI Taxonomy" id="265883"/>
    <lineage>
        <taxon>Bacteria</taxon>
        <taxon>Pseudomonadati</taxon>
        <taxon>Pseudomonadota</taxon>
        <taxon>Gammaproteobacteria</taxon>
        <taxon>Thiotrichales</taxon>
        <taxon>Piscirickettsiaceae</taxon>
        <taxon>Hydrogenovibrio</taxon>
    </lineage>
</organism>
<reference evidence="2 3" key="1">
    <citation type="journal article" date="2018" name="Environ. Microbiol.">
        <title>Genomes of ubiquitous marine and hypersaline Hydrogenovibrio, Thiomicrorhabdus and Thiomicrospira spp. encode a diversity of mechanisms to sustain chemolithoautotrophy in heterogeneous environments.</title>
        <authorList>
            <person name="Scott K.M."/>
            <person name="Williams J."/>
            <person name="Porter C.M.B."/>
            <person name="Russel S."/>
            <person name="Harmer T.L."/>
            <person name="Paul J.H."/>
            <person name="Antonen K.M."/>
            <person name="Bridges M.K."/>
            <person name="Camper G.J."/>
            <person name="Campla C.K."/>
            <person name="Casella L.G."/>
            <person name="Chase E."/>
            <person name="Conrad J.W."/>
            <person name="Cruz M.C."/>
            <person name="Dunlap D.S."/>
            <person name="Duran L."/>
            <person name="Fahsbender E.M."/>
            <person name="Goldsmith D.B."/>
            <person name="Keeley R.F."/>
            <person name="Kondoff M.R."/>
            <person name="Kussy B.I."/>
            <person name="Lane M.K."/>
            <person name="Lawler S."/>
            <person name="Leigh B.A."/>
            <person name="Lewis C."/>
            <person name="Lostal L.M."/>
            <person name="Marking D."/>
            <person name="Mancera P.A."/>
            <person name="McClenthan E.C."/>
            <person name="McIntyre E.A."/>
            <person name="Mine J.A."/>
            <person name="Modi S."/>
            <person name="Moore B.D."/>
            <person name="Morgan W.A."/>
            <person name="Nelson K.M."/>
            <person name="Nguyen K.N."/>
            <person name="Ogburn N."/>
            <person name="Parrino D.G."/>
            <person name="Pedapudi A.D."/>
            <person name="Pelham R.P."/>
            <person name="Preece A.M."/>
            <person name="Rampersad E.A."/>
            <person name="Richardson J.C."/>
            <person name="Rodgers C.M."/>
            <person name="Schaffer B.L."/>
            <person name="Sheridan N.E."/>
            <person name="Solone M.R."/>
            <person name="Staley Z.R."/>
            <person name="Tabuchi M."/>
            <person name="Waide R.J."/>
            <person name="Wanjugi P.W."/>
            <person name="Young S."/>
            <person name="Clum A."/>
            <person name="Daum C."/>
            <person name="Huntemann M."/>
            <person name="Ivanova N."/>
            <person name="Kyrpides N."/>
            <person name="Mikhailova N."/>
            <person name="Palaniappan K."/>
            <person name="Pillay M."/>
            <person name="Reddy T.B.K."/>
            <person name="Shapiro N."/>
            <person name="Stamatis D."/>
            <person name="Varghese N."/>
            <person name="Woyke T."/>
            <person name="Boden R."/>
            <person name="Freyermuth S.K."/>
            <person name="Kerfeld C.A."/>
        </authorList>
    </citation>
    <scope>NUCLEOTIDE SEQUENCE [LARGE SCALE GENOMIC DNA]</scope>
    <source>
        <strain evidence="2 3">JR-2</strain>
    </source>
</reference>
<dbReference type="KEGG" id="htr:EPV75_05555"/>
<dbReference type="AlphaFoldDB" id="A0A410H2L6"/>
<dbReference type="Pfam" id="PF05494">
    <property type="entry name" value="MlaC"/>
    <property type="match status" value="1"/>
</dbReference>
<keyword evidence="1" id="KW-0732">Signal</keyword>
<sequence>MRLLKQLMVSVMLLTLALESTAYAVDINQKDPEVMVKELSETVVSEVDKQRADLETDPQKVKAFANEYVLPYVDTPKMARYVMGQYWKQASASQQKAFTEAFTNTLLRSYAKSILKLRVTKIVVSKMVETRPGRASVSTEVTQADGNVSTVVYRAYLNKNDQKWFLYDVSIEGISMLLNYRKSFASEFQKKGIDEVIAGLNAKNNANQDVLDEG</sequence>
<dbReference type="PANTHER" id="PTHR36573:SF1">
    <property type="entry name" value="INTERMEMBRANE PHOSPHOLIPID TRANSPORT SYSTEM BINDING PROTEIN MLAC"/>
    <property type="match status" value="1"/>
</dbReference>
<dbReference type="EMBL" id="CP035033">
    <property type="protein sequence ID" value="QAB15169.1"/>
    <property type="molecule type" value="Genomic_DNA"/>
</dbReference>
<feature type="chain" id="PRO_5018975026" evidence="1">
    <location>
        <begin position="25"/>
        <end position="214"/>
    </location>
</feature>
<name>A0A410H2L6_9GAMM</name>
<evidence type="ECO:0000313" key="2">
    <source>
        <dbReference type="EMBL" id="QAB15169.1"/>
    </source>
</evidence>
<evidence type="ECO:0000256" key="1">
    <source>
        <dbReference type="SAM" id="SignalP"/>
    </source>
</evidence>
<protein>
    <submittedName>
        <fullName evidence="2">ABC transporter substrate-binding protein</fullName>
    </submittedName>
</protein>
<feature type="signal peptide" evidence="1">
    <location>
        <begin position="1"/>
        <end position="24"/>
    </location>
</feature>
<dbReference type="Gene3D" id="3.10.450.710">
    <property type="entry name" value="Tgt2/MlaC"/>
    <property type="match status" value="1"/>
</dbReference>
<evidence type="ECO:0000313" key="3">
    <source>
        <dbReference type="Proteomes" id="UP000285478"/>
    </source>
</evidence>
<dbReference type="InterPro" id="IPR008869">
    <property type="entry name" value="MlaC/ttg2D"/>
</dbReference>
<dbReference type="PIRSF" id="PIRSF004649">
    <property type="entry name" value="MlaC"/>
    <property type="match status" value="1"/>
</dbReference>
<dbReference type="InterPro" id="IPR042245">
    <property type="entry name" value="Tgt2/MlaC_sf"/>
</dbReference>
<proteinExistence type="predicted"/>
<accession>A0A410H2L6</accession>
<dbReference type="Proteomes" id="UP000285478">
    <property type="component" value="Chromosome"/>
</dbReference>
<gene>
    <name evidence="2" type="ORF">EPV75_05555</name>
</gene>
<keyword evidence="3" id="KW-1185">Reference proteome</keyword>
<dbReference type="RefSeq" id="WP_128384735.1">
    <property type="nucleotide sequence ID" value="NZ_CP035033.1"/>
</dbReference>
<dbReference type="PANTHER" id="PTHR36573">
    <property type="entry name" value="INTERMEMBRANE PHOSPHOLIPID TRANSPORT SYSTEM BINDING PROTEIN MLAC"/>
    <property type="match status" value="1"/>
</dbReference>